<keyword evidence="9" id="KW-0862">Zinc</keyword>
<name>A0A543CGV1_9ACTN</name>
<evidence type="ECO:0000313" key="14">
    <source>
        <dbReference type="Proteomes" id="UP000316096"/>
    </source>
</evidence>
<dbReference type="Proteomes" id="UP000316096">
    <property type="component" value="Unassembled WGS sequence"/>
</dbReference>
<evidence type="ECO:0000256" key="4">
    <source>
        <dbReference type="ARBA" id="ARBA00022679"/>
    </source>
</evidence>
<dbReference type="EC" id="2.3.2.27" evidence="3"/>
<dbReference type="GO" id="GO:0016020">
    <property type="term" value="C:membrane"/>
    <property type="evidence" value="ECO:0007669"/>
    <property type="project" value="UniProtKB-SubCell"/>
</dbReference>
<protein>
    <recommendedName>
        <fullName evidence="3">RING-type E3 ubiquitin transferase</fullName>
        <ecNumber evidence="3">2.3.2.27</ecNumber>
    </recommendedName>
</protein>
<evidence type="ECO:0000256" key="2">
    <source>
        <dbReference type="ARBA" id="ARBA00004141"/>
    </source>
</evidence>
<dbReference type="GO" id="GO:0016567">
    <property type="term" value="P:protein ubiquitination"/>
    <property type="evidence" value="ECO:0007669"/>
    <property type="project" value="InterPro"/>
</dbReference>
<evidence type="ECO:0000256" key="7">
    <source>
        <dbReference type="ARBA" id="ARBA00022771"/>
    </source>
</evidence>
<keyword evidence="11" id="KW-0472">Membrane</keyword>
<keyword evidence="8" id="KW-0833">Ubl conjugation pathway</keyword>
<keyword evidence="5" id="KW-0812">Transmembrane</keyword>
<evidence type="ECO:0000256" key="9">
    <source>
        <dbReference type="ARBA" id="ARBA00022833"/>
    </source>
</evidence>
<evidence type="ECO:0000256" key="11">
    <source>
        <dbReference type="ARBA" id="ARBA00023136"/>
    </source>
</evidence>
<dbReference type="EMBL" id="VFOZ01000001">
    <property type="protein sequence ID" value="TQL96326.1"/>
    <property type="molecule type" value="Genomic_DNA"/>
</dbReference>
<evidence type="ECO:0000256" key="8">
    <source>
        <dbReference type="ARBA" id="ARBA00022786"/>
    </source>
</evidence>
<keyword evidence="4" id="KW-0808">Transferase</keyword>
<dbReference type="Pfam" id="PF12483">
    <property type="entry name" value="GIDE"/>
    <property type="match status" value="1"/>
</dbReference>
<keyword evidence="10" id="KW-1133">Transmembrane helix</keyword>
<keyword evidence="14" id="KW-1185">Reference proteome</keyword>
<proteinExistence type="predicted"/>
<organism evidence="13 14">
    <name type="scientific">Actinoallomurus bryophytorum</name>
    <dbReference type="NCBI Taxonomy" id="1490222"/>
    <lineage>
        <taxon>Bacteria</taxon>
        <taxon>Bacillati</taxon>
        <taxon>Actinomycetota</taxon>
        <taxon>Actinomycetes</taxon>
        <taxon>Streptosporangiales</taxon>
        <taxon>Thermomonosporaceae</taxon>
        <taxon>Actinoallomurus</taxon>
    </lineage>
</organism>
<dbReference type="GO" id="GO:0008270">
    <property type="term" value="F:zinc ion binding"/>
    <property type="evidence" value="ECO:0007669"/>
    <property type="project" value="UniProtKB-KW"/>
</dbReference>
<evidence type="ECO:0000259" key="12">
    <source>
        <dbReference type="Pfam" id="PF12483"/>
    </source>
</evidence>
<dbReference type="InterPro" id="IPR022170">
    <property type="entry name" value="MUL1-like"/>
</dbReference>
<keyword evidence="6" id="KW-0479">Metal-binding</keyword>
<comment type="catalytic activity">
    <reaction evidence="1">
        <text>S-ubiquitinyl-[E2 ubiquitin-conjugating enzyme]-L-cysteine + [acceptor protein]-L-lysine = [E2 ubiquitin-conjugating enzyme]-L-cysteine + N(6)-ubiquitinyl-[acceptor protein]-L-lysine.</text>
        <dbReference type="EC" id="2.3.2.27"/>
    </reaction>
</comment>
<evidence type="ECO:0000256" key="6">
    <source>
        <dbReference type="ARBA" id="ARBA00022723"/>
    </source>
</evidence>
<evidence type="ECO:0000256" key="3">
    <source>
        <dbReference type="ARBA" id="ARBA00012483"/>
    </source>
</evidence>
<evidence type="ECO:0000256" key="10">
    <source>
        <dbReference type="ARBA" id="ARBA00022989"/>
    </source>
</evidence>
<comment type="caution">
    <text evidence="13">The sequence shown here is derived from an EMBL/GenBank/DDBJ whole genome shotgun (WGS) entry which is preliminary data.</text>
</comment>
<evidence type="ECO:0000256" key="5">
    <source>
        <dbReference type="ARBA" id="ARBA00022692"/>
    </source>
</evidence>
<keyword evidence="7" id="KW-0863">Zinc-finger</keyword>
<comment type="subcellular location">
    <subcellularLocation>
        <location evidence="2">Membrane</location>
        <topology evidence="2">Multi-pass membrane protein</topology>
    </subcellularLocation>
</comment>
<feature type="domain" description="E3 Ubiquitin ligase MUL1-like" evidence="12">
    <location>
        <begin position="107"/>
        <end position="214"/>
    </location>
</feature>
<dbReference type="AlphaFoldDB" id="A0A543CGV1"/>
<dbReference type="GO" id="GO:0061630">
    <property type="term" value="F:ubiquitin protein ligase activity"/>
    <property type="evidence" value="ECO:0007669"/>
    <property type="project" value="UniProtKB-EC"/>
</dbReference>
<sequence length="218" mass="23326">MYALMTLLSAGIEAGADAVSKKVGTARRRRVIDKAEPVTDAGVGRLREISGRATAGPAGQITAPFSGTPCVWYALTVHERYHAWRPGPLGPAKVVRHVKVAEQLSGPLYVTGDTAAVRVDARGARLELGEPAFAEFENVPNGPLTTRLSAMLGGRLRPRHRERTLGFLVEELVVTVGDPLYVVGQARTELGDLVIGKPSMQPFIVSRTPAVRLTAAQD</sequence>
<gene>
    <name evidence="13" type="ORF">FB559_1852</name>
</gene>
<accession>A0A543CGV1</accession>
<evidence type="ECO:0000256" key="1">
    <source>
        <dbReference type="ARBA" id="ARBA00000900"/>
    </source>
</evidence>
<evidence type="ECO:0000313" key="13">
    <source>
        <dbReference type="EMBL" id="TQL96326.1"/>
    </source>
</evidence>
<reference evidence="13 14" key="1">
    <citation type="submission" date="2019-06" db="EMBL/GenBank/DDBJ databases">
        <title>Sequencing the genomes of 1000 actinobacteria strains.</title>
        <authorList>
            <person name="Klenk H.-P."/>
        </authorList>
    </citation>
    <scope>NUCLEOTIDE SEQUENCE [LARGE SCALE GENOMIC DNA]</scope>
    <source>
        <strain evidence="13 14">DSM 102200</strain>
    </source>
</reference>